<comment type="caution">
    <text evidence="1">The sequence shown here is derived from an EMBL/GenBank/DDBJ whole genome shotgun (WGS) entry which is preliminary data.</text>
</comment>
<reference evidence="1" key="1">
    <citation type="journal article" date="2020" name="Science">
        <title>Unexpected conservation and global transmission of agrobacterial virulence plasmids.</title>
        <authorList>
            <person name="Weisberg A.J."/>
            <person name="Davis E.W. 2nd"/>
            <person name="Tabima J."/>
            <person name="Belcher M.S."/>
            <person name="Miller M."/>
            <person name="Kuo C.H."/>
            <person name="Loper J.E."/>
            <person name="Grunwald N.J."/>
            <person name="Putnam M.L."/>
            <person name="Chang J.H."/>
        </authorList>
    </citation>
    <scope>NUCLEOTIDE SEQUENCE</scope>
    <source>
        <strain evidence="1">17-1853-1a</strain>
    </source>
</reference>
<accession>A0AA44J913</accession>
<dbReference type="EMBL" id="JAAMAY010000021">
    <property type="protein sequence ID" value="NTC29184.1"/>
    <property type="molecule type" value="Genomic_DNA"/>
</dbReference>
<name>A0AA44J913_AGRTU</name>
<gene>
    <name evidence="1" type="ORF">G6M46_13540</name>
</gene>
<protein>
    <submittedName>
        <fullName evidence="1">Helix-turn-helix transcriptional regulator</fullName>
    </submittedName>
</protein>
<dbReference type="Proteomes" id="UP000702952">
    <property type="component" value="Unassembled WGS sequence"/>
</dbReference>
<dbReference type="AlphaFoldDB" id="A0AA44J913"/>
<proteinExistence type="predicted"/>
<sequence length="76" mass="8439">MSRAGLHRHFLAITAFSPSQYHKHLRLQEARLAAGHSASQFTTGMQALCPVARVNSVTVETTALPSTESRRISRHR</sequence>
<organism evidence="1 2">
    <name type="scientific">Agrobacterium tumefaciens</name>
    <dbReference type="NCBI Taxonomy" id="358"/>
    <lineage>
        <taxon>Bacteria</taxon>
        <taxon>Pseudomonadati</taxon>
        <taxon>Pseudomonadota</taxon>
        <taxon>Alphaproteobacteria</taxon>
        <taxon>Hyphomicrobiales</taxon>
        <taxon>Rhizobiaceae</taxon>
        <taxon>Rhizobium/Agrobacterium group</taxon>
        <taxon>Agrobacterium</taxon>
        <taxon>Agrobacterium tumefaciens complex</taxon>
    </lineage>
</organism>
<evidence type="ECO:0000313" key="1">
    <source>
        <dbReference type="EMBL" id="NTC29184.1"/>
    </source>
</evidence>
<evidence type="ECO:0000313" key="2">
    <source>
        <dbReference type="Proteomes" id="UP000702952"/>
    </source>
</evidence>